<evidence type="ECO:0000313" key="4">
    <source>
        <dbReference type="EMBL" id="KJF44963.1"/>
    </source>
</evidence>
<dbReference type="InterPro" id="IPR041147">
    <property type="entry name" value="GH38_C"/>
</dbReference>
<name>A0A0D8JGF9_9BACT</name>
<dbReference type="Pfam" id="PF07748">
    <property type="entry name" value="Glyco_hydro_38C"/>
    <property type="match status" value="1"/>
</dbReference>
<evidence type="ECO:0000259" key="1">
    <source>
        <dbReference type="Pfam" id="PF01074"/>
    </source>
</evidence>
<comment type="caution">
    <text evidence="4">The sequence shown here is derived from an EMBL/GenBank/DDBJ whole genome shotgun (WGS) entry which is preliminary data.</text>
</comment>
<dbReference type="GO" id="GO:0009313">
    <property type="term" value="P:oligosaccharide catabolic process"/>
    <property type="evidence" value="ECO:0007669"/>
    <property type="project" value="TreeGrafter"/>
</dbReference>
<dbReference type="Pfam" id="PF17677">
    <property type="entry name" value="Glyco_hydro38C2"/>
    <property type="match status" value="1"/>
</dbReference>
<dbReference type="InterPro" id="IPR011013">
    <property type="entry name" value="Gal_mutarotase_sf_dom"/>
</dbReference>
<evidence type="ECO:0008006" key="6">
    <source>
        <dbReference type="Google" id="ProtNLM"/>
    </source>
</evidence>
<evidence type="ECO:0000313" key="5">
    <source>
        <dbReference type="Proteomes" id="UP000032544"/>
    </source>
</evidence>
<dbReference type="InterPro" id="IPR011682">
    <property type="entry name" value="Glyco_hydro_38_C"/>
</dbReference>
<organism evidence="4 5">
    <name type="scientific">Draconibacterium sediminis</name>
    <dbReference type="NCBI Taxonomy" id="1544798"/>
    <lineage>
        <taxon>Bacteria</taxon>
        <taxon>Pseudomonadati</taxon>
        <taxon>Bacteroidota</taxon>
        <taxon>Bacteroidia</taxon>
        <taxon>Marinilabiliales</taxon>
        <taxon>Prolixibacteraceae</taxon>
        <taxon>Draconibacterium</taxon>
    </lineage>
</organism>
<evidence type="ECO:0000259" key="2">
    <source>
        <dbReference type="Pfam" id="PF07748"/>
    </source>
</evidence>
<dbReference type="STRING" id="1544798.LH29_05955"/>
<dbReference type="Gene3D" id="2.60.40.2220">
    <property type="match status" value="1"/>
</dbReference>
<accession>A0A0D8JGF9</accession>
<dbReference type="InterPro" id="IPR000602">
    <property type="entry name" value="Glyco_hydro_38_N"/>
</dbReference>
<dbReference type="InterPro" id="IPR027291">
    <property type="entry name" value="Glyco_hydro_38_N_sf"/>
</dbReference>
<dbReference type="GO" id="GO:0030246">
    <property type="term" value="F:carbohydrate binding"/>
    <property type="evidence" value="ECO:0007669"/>
    <property type="project" value="InterPro"/>
</dbReference>
<dbReference type="Gene3D" id="2.70.98.30">
    <property type="entry name" value="Golgi alpha-mannosidase II, domain 4"/>
    <property type="match status" value="1"/>
</dbReference>
<protein>
    <recommendedName>
        <fullName evidence="6">Glycoside hydrolase family 38 N-terminal domain-containing protein</fullName>
    </recommendedName>
</protein>
<feature type="domain" description="Glycoside hydrolase family 38 N-terminal" evidence="1">
    <location>
        <begin position="16"/>
        <end position="162"/>
    </location>
</feature>
<reference evidence="4 5" key="1">
    <citation type="submission" date="2014-09" db="EMBL/GenBank/DDBJ databases">
        <title>Draft Genome Sequence of Draconibacterium sp. JN14CK-3.</title>
        <authorList>
            <person name="Dong C."/>
            <person name="Lai Q."/>
            <person name="Shao Z."/>
        </authorList>
    </citation>
    <scope>NUCLEOTIDE SEQUENCE [LARGE SCALE GENOMIC DNA]</scope>
    <source>
        <strain evidence="4 5">JN14CK-3</strain>
    </source>
</reference>
<dbReference type="SUPFAM" id="SSF88713">
    <property type="entry name" value="Glycoside hydrolase/deacetylase"/>
    <property type="match status" value="1"/>
</dbReference>
<feature type="domain" description="Glycosyl hydrolases family 38 C-terminal" evidence="3">
    <location>
        <begin position="767"/>
        <end position="836"/>
    </location>
</feature>
<dbReference type="Proteomes" id="UP000032544">
    <property type="component" value="Unassembled WGS sequence"/>
</dbReference>
<dbReference type="GO" id="GO:0004559">
    <property type="term" value="F:alpha-mannosidase activity"/>
    <property type="evidence" value="ECO:0007669"/>
    <property type="project" value="InterPro"/>
</dbReference>
<sequence>MDTPEKCIEFRDVNMITPALKRMAENPEFKFNVENAMNLYEYLERHPDSFDEIRKFTELGQLEWGANYNQPYEGMYDGEALIRQTYLGKKRLRKMIPGGNYTCAWDEDVPARVMQRPQMFAKAGIKYLQFSRFEPGLYNWYSPDGSYISCWTPGQYECSGRPIRNAKGDDNRTAAFTEILNNWNDYYKQREFSPDYIYISSHDFSKPLDYDSYFSEWNKKVDNGESPLPYINYSTGAMAIEAAVRKGKPDSIMGERPNVWLYIHGPGHERALKASRYASRRLVAAEKFATFDAMLKKDFSDYPQEKLTKGWEDGIYADHGWGGRFGHITDKLFRTKFENAGEVADEVVEKSITCIANDINFKEDGIPVVVFNSLSWERNDPVTFSLNTEGMYDQDFKLIDGEGKSINYQFIPTDNTDSDSWLKFVFIAEGVPAHGYKTYYLMPGQSGEDEKLRMDYDGKELTNQFYKIKLEQGGISSIMDKYIQQELVSESDFLFGEVFALESVGHGAGEFTRVQQPTMKGFAKMSQYSPNWQLLENGAVRTVLETSHPWEHCTVKQRLIVYNSYKRIDFEVDILGFDGVHSREYRLAFPMKNDAGRGKVAYESPMAVIEVGKDELPMPGGFSKPEQIYDTPCPEIHPREVQDWFSYWDENKGVTISTDVAAFDWVNPANNNSKEIVLQPILFATRRSCNGSSDSNWYLQRGNHHFKFSLTSFGSIWWSPSSDFDWKEGRQFGDQANQPMDALVIMEKLQNGKLPDKYSFVKINSRNVIVSTIKKCEDDNNVVLRCYDIEGIDSDVKVDFFKPVKESWLTNIIEEEPVNTCKDNVYKVGKYAIETFKLKF</sequence>
<dbReference type="AlphaFoldDB" id="A0A0D8JGF9"/>
<dbReference type="InterPro" id="IPR013780">
    <property type="entry name" value="Glyco_hydro_b"/>
</dbReference>
<dbReference type="EMBL" id="JRHC01000001">
    <property type="protein sequence ID" value="KJF44963.1"/>
    <property type="molecule type" value="Genomic_DNA"/>
</dbReference>
<keyword evidence="5" id="KW-1185">Reference proteome</keyword>
<dbReference type="SUPFAM" id="SSF74650">
    <property type="entry name" value="Galactose mutarotase-like"/>
    <property type="match status" value="1"/>
</dbReference>
<feature type="domain" description="Glycosyl hydrolase family 38 C-terminal" evidence="2">
    <location>
        <begin position="461"/>
        <end position="659"/>
    </location>
</feature>
<evidence type="ECO:0000259" key="3">
    <source>
        <dbReference type="Pfam" id="PF17677"/>
    </source>
</evidence>
<proteinExistence type="predicted"/>
<dbReference type="Gene3D" id="2.60.40.1180">
    <property type="entry name" value="Golgi alpha-mannosidase II"/>
    <property type="match status" value="1"/>
</dbReference>
<dbReference type="Gene3D" id="3.20.110.10">
    <property type="entry name" value="Glycoside hydrolase 38, N terminal domain"/>
    <property type="match status" value="1"/>
</dbReference>
<dbReference type="GO" id="GO:0006013">
    <property type="term" value="P:mannose metabolic process"/>
    <property type="evidence" value="ECO:0007669"/>
    <property type="project" value="InterPro"/>
</dbReference>
<dbReference type="PANTHER" id="PTHR46017">
    <property type="entry name" value="ALPHA-MANNOSIDASE 2C1"/>
    <property type="match status" value="1"/>
</dbReference>
<dbReference type="PANTHER" id="PTHR46017:SF1">
    <property type="entry name" value="ALPHA-MANNOSIDASE 2C1"/>
    <property type="match status" value="1"/>
</dbReference>
<gene>
    <name evidence="4" type="ORF">LH29_05955</name>
</gene>
<dbReference type="Pfam" id="PF01074">
    <property type="entry name" value="Glyco_hydro_38N"/>
    <property type="match status" value="1"/>
</dbReference>
<dbReference type="InterPro" id="IPR011330">
    <property type="entry name" value="Glyco_hydro/deAcase_b/a-brl"/>
</dbReference>